<evidence type="ECO:0000313" key="3">
    <source>
        <dbReference type="Proteomes" id="UP000276379"/>
    </source>
</evidence>
<feature type="compositionally biased region" description="Pro residues" evidence="1">
    <location>
        <begin position="126"/>
        <end position="136"/>
    </location>
</feature>
<evidence type="ECO:0000256" key="1">
    <source>
        <dbReference type="SAM" id="MobiDB-lite"/>
    </source>
</evidence>
<dbReference type="AlphaFoldDB" id="A0A3R8QCU4"/>
<proteinExistence type="predicted"/>
<gene>
    <name evidence="2" type="ORF">CQW44_12515</name>
</gene>
<reference evidence="2 3" key="1">
    <citation type="submission" date="2017-10" db="EMBL/GenBank/DDBJ databases">
        <title>Draft genome of actinobacteria isolated from guarana (Paullinia cupana (Mart.) Ducke.</title>
        <authorList>
            <person name="Siqueira K.A."/>
            <person name="Liotti R.G."/>
            <person name="Mendes T.A."/>
            <person name="Soares M.A."/>
        </authorList>
    </citation>
    <scope>NUCLEOTIDE SEQUENCE [LARGE SCALE GENOMIC DNA]</scope>
    <source>
        <strain evidence="2 3">199</strain>
    </source>
</reference>
<sequence length="169" mass="19180">MSADWYILIEEDIRDTKHLQAIEFRLHHWKLAAAHRVKGDEARLAAVAEDAALHYLPTTLTRYAKPGDRPARHAFLAQDGSWVVLVGLRGHQCHIRVSTARLMHVHEEKETPPKTLKETLRGAWEGPPPPEQPWSPPAEDEDRSESRTGEHRRGAVLAERAGFEPAWTL</sequence>
<feature type="compositionally biased region" description="Basic and acidic residues" evidence="1">
    <location>
        <begin position="106"/>
        <end position="120"/>
    </location>
</feature>
<feature type="compositionally biased region" description="Basic and acidic residues" evidence="1">
    <location>
        <begin position="144"/>
        <end position="153"/>
    </location>
</feature>
<dbReference type="Proteomes" id="UP000276379">
    <property type="component" value="Unassembled WGS sequence"/>
</dbReference>
<comment type="caution">
    <text evidence="2">The sequence shown here is derived from an EMBL/GenBank/DDBJ whole genome shotgun (WGS) entry which is preliminary data.</text>
</comment>
<keyword evidence="3" id="KW-1185">Reference proteome</keyword>
<feature type="region of interest" description="Disordered" evidence="1">
    <location>
        <begin position="106"/>
        <end position="169"/>
    </location>
</feature>
<accession>A0A3R8QCU4</accession>
<name>A0A3R8QCU4_9ACTN</name>
<evidence type="ECO:0000313" key="2">
    <source>
        <dbReference type="EMBL" id="RRQ86654.1"/>
    </source>
</evidence>
<protein>
    <submittedName>
        <fullName evidence="2">Uncharacterized protein</fullName>
    </submittedName>
</protein>
<organism evidence="2 3">
    <name type="scientific">Streptomyces griseofuscus</name>
    <dbReference type="NCBI Taxonomy" id="146922"/>
    <lineage>
        <taxon>Bacteria</taxon>
        <taxon>Bacillati</taxon>
        <taxon>Actinomycetota</taxon>
        <taxon>Actinomycetes</taxon>
        <taxon>Kitasatosporales</taxon>
        <taxon>Streptomycetaceae</taxon>
        <taxon>Streptomyces</taxon>
    </lineage>
</organism>
<dbReference type="EMBL" id="PDES01000005">
    <property type="protein sequence ID" value="RRQ86654.1"/>
    <property type="molecule type" value="Genomic_DNA"/>
</dbReference>